<sequence>MIILLFILFIAPSFYIANIVKKYQPTYYNVVANIYFTGESTIMNENEVLRGRLSDLANAAYTQNRYTYTNFLSAADIDVFYSNMDELSFVGYKLFGGREGCERIMIAFGNESDCGYEPAFPIAIVKAAAVQDKFSEDLNHRDFLGALMNLGIEREMIGDILVAESSKTGKHSAAYIFCAESIADYIVENLTRIRHTNMRCSICSPEDTGEIQLQKKPMHIIAASARADAVTAAITGLSRSNTSLLFREKKFTLNNRLYENSSYQLKSGDIFSIRGYGKYEFVESGTVTRKGRLNIELLKYV</sequence>
<accession>A0A412IW46</accession>
<feature type="domain" description="Ribosome-associated protein quality control protein P2 RNA-binding" evidence="2">
    <location>
        <begin position="131"/>
        <end position="201"/>
    </location>
</feature>
<evidence type="ECO:0000256" key="1">
    <source>
        <dbReference type="PROSITE-ProRule" id="PRU00182"/>
    </source>
</evidence>
<dbReference type="Gene3D" id="3.30.70.330">
    <property type="match status" value="1"/>
</dbReference>
<comment type="caution">
    <text evidence="3">The sequence shown here is derived from an EMBL/GenBank/DDBJ whole genome shotgun (WGS) entry which is preliminary data.</text>
</comment>
<evidence type="ECO:0000259" key="2">
    <source>
        <dbReference type="Pfam" id="PF17774"/>
    </source>
</evidence>
<dbReference type="InterPro" id="IPR012677">
    <property type="entry name" value="Nucleotide-bd_a/b_plait_sf"/>
</dbReference>
<organism evidence="3 4">
    <name type="scientific">Coprococcus eutactus</name>
    <dbReference type="NCBI Taxonomy" id="33043"/>
    <lineage>
        <taxon>Bacteria</taxon>
        <taxon>Bacillati</taxon>
        <taxon>Bacillota</taxon>
        <taxon>Clostridia</taxon>
        <taxon>Lachnospirales</taxon>
        <taxon>Lachnospiraceae</taxon>
        <taxon>Coprococcus</taxon>
    </lineage>
</organism>
<protein>
    <recommendedName>
        <fullName evidence="2">Ribosome-associated protein quality control protein P2 RNA-binding domain-containing protein</fullName>
    </recommendedName>
</protein>
<evidence type="ECO:0000313" key="4">
    <source>
        <dbReference type="Proteomes" id="UP000283295"/>
    </source>
</evidence>
<evidence type="ECO:0000313" key="3">
    <source>
        <dbReference type="EMBL" id="RGS44300.1"/>
    </source>
</evidence>
<dbReference type="PROSITE" id="PS50889">
    <property type="entry name" value="S4"/>
    <property type="match status" value="1"/>
</dbReference>
<gene>
    <name evidence="3" type="ORF">DWX94_00415</name>
</gene>
<dbReference type="Pfam" id="PF17774">
    <property type="entry name" value="YlmH_RBD"/>
    <property type="match status" value="1"/>
</dbReference>
<dbReference type="Proteomes" id="UP000283295">
    <property type="component" value="Unassembled WGS sequence"/>
</dbReference>
<dbReference type="EMBL" id="QRVK01000001">
    <property type="protein sequence ID" value="RGS44300.1"/>
    <property type="molecule type" value="Genomic_DNA"/>
</dbReference>
<proteinExistence type="predicted"/>
<name>A0A412IW46_9FIRM</name>
<dbReference type="InterPro" id="IPR040591">
    <property type="entry name" value="RqcP2_RBD"/>
</dbReference>
<reference evidence="3 4" key="1">
    <citation type="submission" date="2018-08" db="EMBL/GenBank/DDBJ databases">
        <title>A genome reference for cultivated species of the human gut microbiota.</title>
        <authorList>
            <person name="Zou Y."/>
            <person name="Xue W."/>
            <person name="Luo G."/>
        </authorList>
    </citation>
    <scope>NUCLEOTIDE SEQUENCE [LARGE SCALE GENOMIC DNA]</scope>
    <source>
        <strain evidence="3 4">AF22-21</strain>
    </source>
</reference>
<keyword evidence="1" id="KW-0694">RNA-binding</keyword>
<dbReference type="GO" id="GO:0003723">
    <property type="term" value="F:RNA binding"/>
    <property type="evidence" value="ECO:0007669"/>
    <property type="project" value="UniProtKB-KW"/>
</dbReference>
<dbReference type="SUPFAM" id="SSF55174">
    <property type="entry name" value="Alpha-L RNA-binding motif"/>
    <property type="match status" value="1"/>
</dbReference>
<dbReference type="AlphaFoldDB" id="A0A412IW46"/>
<dbReference type="OrthoDB" id="9812787at2"/>